<feature type="compositionally biased region" description="Low complexity" evidence="1">
    <location>
        <begin position="150"/>
        <end position="162"/>
    </location>
</feature>
<feature type="transmembrane region" description="Helical" evidence="2">
    <location>
        <begin position="365"/>
        <end position="383"/>
    </location>
</feature>
<evidence type="ECO:0000256" key="2">
    <source>
        <dbReference type="SAM" id="Phobius"/>
    </source>
</evidence>
<feature type="transmembrane region" description="Helical" evidence="2">
    <location>
        <begin position="395"/>
        <end position="414"/>
    </location>
</feature>
<name>A0ABQ4II02_9ACTN</name>
<comment type="caution">
    <text evidence="3">The sequence shown here is derived from an EMBL/GenBank/DDBJ whole genome shotgun (WGS) entry which is preliminary data.</text>
</comment>
<evidence type="ECO:0000256" key="1">
    <source>
        <dbReference type="SAM" id="MobiDB-lite"/>
    </source>
</evidence>
<dbReference type="PANTHER" id="PTHR35007">
    <property type="entry name" value="INTEGRAL MEMBRANE PROTEIN-RELATED"/>
    <property type="match status" value="1"/>
</dbReference>
<protein>
    <recommendedName>
        <fullName evidence="5">Tight adherence protein B</fullName>
    </recommendedName>
</protein>
<proteinExistence type="predicted"/>
<keyword evidence="4" id="KW-1185">Reference proteome</keyword>
<sequence>MSGLSWWMPALLGLITVVALPVRKVVVRKLRSRRVDGDEALVDWIVALRKADDAPMTQPSVLRPAGVDCAVRERAVARASTTGPSASTRPPQWRGSRRPPTSSRTPFVPIGSDLGPACPTDDDSERGLRPGSSPPIWPVSNPPTRPVSGPPSRSSPLSRAAAMRADTTGASRWPTLPPRYLLLLLLLGSGVAGLLAGPVAAVACGGYGALGVRAWHRRGAAVLRVRVRRERLDQLCALAADLRAGLPVPVAAEALGLVRPVSTVRRELAASATGQTARVQRLDKPALPDPVLPGSSTSTGDLSESAGRLAAPDRPGQLAQAAVRLADRTGAPLADLIERIEADARSADRAVAAAAAQAAGARATAWLLAALPLGGIALGYGIGADPLQVLLHTPIGGACAVTAIALQVVGLLWADRLGTVPDGGS</sequence>
<keyword evidence="2" id="KW-1133">Transmembrane helix</keyword>
<dbReference type="PANTHER" id="PTHR35007:SF4">
    <property type="entry name" value="CONSERVED TRANSMEMBRANE PROTEIN-RELATED"/>
    <property type="match status" value="1"/>
</dbReference>
<feature type="region of interest" description="Disordered" evidence="1">
    <location>
        <begin position="75"/>
        <end position="162"/>
    </location>
</feature>
<dbReference type="EMBL" id="BOPA01000028">
    <property type="protein sequence ID" value="GIJ17466.1"/>
    <property type="molecule type" value="Genomic_DNA"/>
</dbReference>
<organism evidence="3 4">
    <name type="scientific">Micromonospora gifhornensis</name>
    <dbReference type="NCBI Taxonomy" id="84594"/>
    <lineage>
        <taxon>Bacteria</taxon>
        <taxon>Bacillati</taxon>
        <taxon>Actinomycetota</taxon>
        <taxon>Actinomycetes</taxon>
        <taxon>Micromonosporales</taxon>
        <taxon>Micromonosporaceae</taxon>
        <taxon>Micromonospora</taxon>
    </lineage>
</organism>
<feature type="compositionally biased region" description="Pro residues" evidence="1">
    <location>
        <begin position="132"/>
        <end position="149"/>
    </location>
</feature>
<keyword evidence="2" id="KW-0472">Membrane</keyword>
<accession>A0ABQ4II02</accession>
<evidence type="ECO:0000313" key="3">
    <source>
        <dbReference type="EMBL" id="GIJ17466.1"/>
    </source>
</evidence>
<feature type="compositionally biased region" description="Polar residues" evidence="1">
    <location>
        <begin position="79"/>
        <end position="90"/>
    </location>
</feature>
<keyword evidence="2" id="KW-0812">Transmembrane</keyword>
<dbReference type="Proteomes" id="UP000647860">
    <property type="component" value="Unassembled WGS sequence"/>
</dbReference>
<evidence type="ECO:0008006" key="5">
    <source>
        <dbReference type="Google" id="ProtNLM"/>
    </source>
</evidence>
<reference evidence="3 4" key="1">
    <citation type="submission" date="2021-01" db="EMBL/GenBank/DDBJ databases">
        <title>Whole genome shotgun sequence of Verrucosispora gifhornensis NBRC 16317.</title>
        <authorList>
            <person name="Komaki H."/>
            <person name="Tamura T."/>
        </authorList>
    </citation>
    <scope>NUCLEOTIDE SEQUENCE [LARGE SCALE GENOMIC DNA]</scope>
    <source>
        <strain evidence="3 4">NBRC 16317</strain>
    </source>
</reference>
<feature type="region of interest" description="Disordered" evidence="1">
    <location>
        <begin position="275"/>
        <end position="315"/>
    </location>
</feature>
<feature type="transmembrane region" description="Helical" evidence="2">
    <location>
        <begin position="180"/>
        <end position="210"/>
    </location>
</feature>
<gene>
    <name evidence="3" type="ORF">Vgi01_41500</name>
</gene>
<evidence type="ECO:0000313" key="4">
    <source>
        <dbReference type="Proteomes" id="UP000647860"/>
    </source>
</evidence>
<dbReference type="RefSeq" id="WP_239089088.1">
    <property type="nucleotide sequence ID" value="NZ_BAAAGZ010000021.1"/>
</dbReference>